<proteinExistence type="predicted"/>
<keyword evidence="2" id="KW-1185">Reference proteome</keyword>
<sequence length="74" mass="9079">MIFATTFFFSEHIRLPRLRSNPIFSKSYVEYTLYWLLSFYNLDAQFVRRQKYSERIVPERIERLSLLVNVLIEL</sequence>
<reference evidence="1 2" key="1">
    <citation type="submission" date="2013-01" db="EMBL/GenBank/DDBJ databases">
        <authorList>
            <person name="Harkins D.M."/>
            <person name="Durkin A.S."/>
            <person name="Brinkac L.M."/>
            <person name="Haft D.H."/>
            <person name="Selengut J.D."/>
            <person name="Sanka R."/>
            <person name="DePew J."/>
            <person name="Purushe J."/>
            <person name="Chanthongthip A."/>
            <person name="Lattana O."/>
            <person name="Phetsouvanh R."/>
            <person name="Newton P.N."/>
            <person name="Vinetz J.M."/>
            <person name="Sutton G.G."/>
            <person name="Nierman W.C."/>
            <person name="Fouts D.E."/>
        </authorList>
    </citation>
    <scope>NUCLEOTIDE SEQUENCE [LARGE SCALE GENOMIC DNA]</scope>
    <source>
        <strain evidence="1 2">UI 13098</strain>
    </source>
</reference>
<evidence type="ECO:0000313" key="2">
    <source>
        <dbReference type="Proteomes" id="UP000012118"/>
    </source>
</evidence>
<dbReference type="EMBL" id="AHNU02000038">
    <property type="protein sequence ID" value="EMN90955.1"/>
    <property type="molecule type" value="Genomic_DNA"/>
</dbReference>
<evidence type="ECO:0000313" key="1">
    <source>
        <dbReference type="EMBL" id="EMN90955.1"/>
    </source>
</evidence>
<accession>M6QCL0</accession>
<comment type="caution">
    <text evidence="1">The sequence shown here is derived from an EMBL/GenBank/DDBJ whole genome shotgun (WGS) entry which is preliminary data.</text>
</comment>
<gene>
    <name evidence="1" type="ORF">LEP1GSC108_4269</name>
</gene>
<dbReference type="Proteomes" id="UP000012118">
    <property type="component" value="Unassembled WGS sequence"/>
</dbReference>
<dbReference type="AlphaFoldDB" id="M6QCL0"/>
<name>M6QCL0_9LEPT</name>
<organism evidence="1 2">
    <name type="scientific">Leptospira weilii str. UI 13098</name>
    <dbReference type="NCBI Taxonomy" id="1088542"/>
    <lineage>
        <taxon>Bacteria</taxon>
        <taxon>Pseudomonadati</taxon>
        <taxon>Spirochaetota</taxon>
        <taxon>Spirochaetia</taxon>
        <taxon>Leptospirales</taxon>
        <taxon>Leptospiraceae</taxon>
        <taxon>Leptospira</taxon>
    </lineage>
</organism>
<protein>
    <submittedName>
        <fullName evidence="1">Uncharacterized protein</fullName>
    </submittedName>
</protein>